<keyword evidence="1" id="KW-0472">Membrane</keyword>
<feature type="transmembrane region" description="Helical" evidence="1">
    <location>
        <begin position="114"/>
        <end position="135"/>
    </location>
</feature>
<evidence type="ECO:0000313" key="2">
    <source>
        <dbReference type="EMBL" id="EHP46868.1"/>
    </source>
</evidence>
<dbReference type="RefSeq" id="WP_009137030.1">
    <property type="nucleotide sequence ID" value="NZ_JH594596.1"/>
</dbReference>
<dbReference type="eggNOG" id="ENOG502ZP1V">
    <property type="taxonomic scope" value="Bacteria"/>
</dbReference>
<dbReference type="HOGENOM" id="CLU_1575354_0_0_10"/>
<keyword evidence="3" id="KW-1185">Reference proteome</keyword>
<evidence type="ECO:0008006" key="4">
    <source>
        <dbReference type="Google" id="ProtNLM"/>
    </source>
</evidence>
<sequence length="173" mass="18864">MNLITTFKPISMGLSQSRTYLFGAIFILGNLLLPQLCHFIPDGGKMWLPIYFFTLIAAYKFGLRVGLLTAIFSPVLNCLLFGMPSLAILPVLLIKSSLLAGVAAGVAHYTQKLSLLHIAVVIVAYQVFGGMAEWLLTGSFMAAVQDFTWGLPGMLFQIVGGWLALKGLAKYEF</sequence>
<feature type="transmembrane region" description="Helical" evidence="1">
    <location>
        <begin position="147"/>
        <end position="165"/>
    </location>
</feature>
<dbReference type="GeneID" id="98069441"/>
<keyword evidence="1" id="KW-1133">Transmembrane helix</keyword>
<gene>
    <name evidence="2" type="ORF">HMPREF9449_01883</name>
</gene>
<proteinExistence type="predicted"/>
<feature type="transmembrane region" description="Helical" evidence="1">
    <location>
        <begin position="88"/>
        <end position="107"/>
    </location>
</feature>
<comment type="caution">
    <text evidence="2">The sequence shown here is derived from an EMBL/GenBank/DDBJ whole genome shotgun (WGS) entry which is preliminary data.</text>
</comment>
<feature type="transmembrane region" description="Helical" evidence="1">
    <location>
        <begin position="20"/>
        <end position="40"/>
    </location>
</feature>
<dbReference type="EMBL" id="ADMC01000024">
    <property type="protein sequence ID" value="EHP46868.1"/>
    <property type="molecule type" value="Genomic_DNA"/>
</dbReference>
<dbReference type="STRING" id="742817.HMPREF9449_01883"/>
<dbReference type="PATRIC" id="fig|742817.3.peg.2004"/>
<accession>H1DHZ7</accession>
<name>H1DHZ7_9BACT</name>
<dbReference type="Proteomes" id="UP000004892">
    <property type="component" value="Unassembled WGS sequence"/>
</dbReference>
<keyword evidence="1" id="KW-0812">Transmembrane</keyword>
<evidence type="ECO:0000256" key="1">
    <source>
        <dbReference type="SAM" id="Phobius"/>
    </source>
</evidence>
<dbReference type="AlphaFoldDB" id="H1DHZ7"/>
<reference evidence="2 3" key="1">
    <citation type="submission" date="2012-01" db="EMBL/GenBank/DDBJ databases">
        <title>The Genome Sequence of Odoribacter laneus YIT 12061.</title>
        <authorList>
            <consortium name="The Broad Institute Genome Sequencing Platform"/>
            <person name="Earl A."/>
            <person name="Ward D."/>
            <person name="Feldgarden M."/>
            <person name="Gevers D."/>
            <person name="Morotomi M."/>
            <person name="Young S.K."/>
            <person name="Zeng Q."/>
            <person name="Gargeya S."/>
            <person name="Fitzgerald M."/>
            <person name="Haas B."/>
            <person name="Abouelleil A."/>
            <person name="Alvarado L."/>
            <person name="Arachchi H.M."/>
            <person name="Berlin A."/>
            <person name="Chapman S.B."/>
            <person name="Gearin G."/>
            <person name="Goldberg J."/>
            <person name="Griggs A."/>
            <person name="Gujja S."/>
            <person name="Hansen M."/>
            <person name="Heiman D."/>
            <person name="Howarth C."/>
            <person name="Larimer J."/>
            <person name="Lui A."/>
            <person name="MacDonald P.J.P."/>
            <person name="McCowen C."/>
            <person name="Montmayeur A."/>
            <person name="Murphy C."/>
            <person name="Neiman D."/>
            <person name="Pearson M."/>
            <person name="Priest M."/>
            <person name="Roberts A."/>
            <person name="Saif S."/>
            <person name="Shea T."/>
            <person name="Sisk P."/>
            <person name="Stolte C."/>
            <person name="Sykes S."/>
            <person name="Wortman J."/>
            <person name="Nusbaum C."/>
            <person name="Birren B."/>
        </authorList>
    </citation>
    <scope>NUCLEOTIDE SEQUENCE [LARGE SCALE GENOMIC DNA]</scope>
    <source>
        <strain evidence="2 3">YIT 12061</strain>
    </source>
</reference>
<evidence type="ECO:0000313" key="3">
    <source>
        <dbReference type="Proteomes" id="UP000004892"/>
    </source>
</evidence>
<protein>
    <recommendedName>
        <fullName evidence="4">ECF transporter S component</fullName>
    </recommendedName>
</protein>
<organism evidence="2 3">
    <name type="scientific">Odoribacter laneus YIT 12061</name>
    <dbReference type="NCBI Taxonomy" id="742817"/>
    <lineage>
        <taxon>Bacteria</taxon>
        <taxon>Pseudomonadati</taxon>
        <taxon>Bacteroidota</taxon>
        <taxon>Bacteroidia</taxon>
        <taxon>Bacteroidales</taxon>
        <taxon>Odoribacteraceae</taxon>
        <taxon>Odoribacter</taxon>
    </lineage>
</organism>